<keyword evidence="4" id="KW-0812">Transmembrane</keyword>
<dbReference type="SUPFAM" id="SSF111369">
    <property type="entry name" value="HlyD-like secretion proteins"/>
    <property type="match status" value="1"/>
</dbReference>
<evidence type="ECO:0000256" key="4">
    <source>
        <dbReference type="SAM" id="Phobius"/>
    </source>
</evidence>
<dbReference type="EMBL" id="VIWP01000001">
    <property type="protein sequence ID" value="TWF59237.1"/>
    <property type="molecule type" value="Genomic_DNA"/>
</dbReference>
<dbReference type="PANTHER" id="PTHR32347">
    <property type="entry name" value="EFFLUX SYSTEM COMPONENT YKNX-RELATED"/>
    <property type="match status" value="1"/>
</dbReference>
<name>A0A561R9G2_9HYPH</name>
<reference evidence="5 6" key="1">
    <citation type="submission" date="2019-06" db="EMBL/GenBank/DDBJ databases">
        <title>Sorghum-associated microbial communities from plants grown in Nebraska, USA.</title>
        <authorList>
            <person name="Schachtman D."/>
        </authorList>
    </citation>
    <scope>NUCLEOTIDE SEQUENCE [LARGE SCALE GENOMIC DNA]</scope>
    <source>
        <strain evidence="5 6">1225</strain>
    </source>
</reference>
<dbReference type="Proteomes" id="UP000320653">
    <property type="component" value="Unassembled WGS sequence"/>
</dbReference>
<evidence type="ECO:0000313" key="6">
    <source>
        <dbReference type="Proteomes" id="UP000320653"/>
    </source>
</evidence>
<protein>
    <submittedName>
        <fullName evidence="5">Biotin/lipoyl-binding protein</fullName>
    </submittedName>
</protein>
<dbReference type="InterPro" id="IPR050465">
    <property type="entry name" value="UPF0194_transport"/>
</dbReference>
<keyword evidence="4" id="KW-0472">Membrane</keyword>
<dbReference type="RefSeq" id="WP_145633381.1">
    <property type="nucleotide sequence ID" value="NZ_VIWP01000001.1"/>
</dbReference>
<gene>
    <name evidence="5" type="ORF">FHW37_1011043</name>
</gene>
<evidence type="ECO:0000256" key="3">
    <source>
        <dbReference type="SAM" id="MobiDB-lite"/>
    </source>
</evidence>
<keyword evidence="4" id="KW-1133">Transmembrane helix</keyword>
<evidence type="ECO:0000313" key="5">
    <source>
        <dbReference type="EMBL" id="TWF59237.1"/>
    </source>
</evidence>
<dbReference type="OrthoDB" id="9763546at2"/>
<dbReference type="GO" id="GO:0030313">
    <property type="term" value="C:cell envelope"/>
    <property type="evidence" value="ECO:0007669"/>
    <property type="project" value="UniProtKB-SubCell"/>
</dbReference>
<proteinExistence type="predicted"/>
<comment type="caution">
    <text evidence="5">The sequence shown here is derived from an EMBL/GenBank/DDBJ whole genome shotgun (WGS) entry which is preliminary data.</text>
</comment>
<evidence type="ECO:0000256" key="1">
    <source>
        <dbReference type="ARBA" id="ARBA00004196"/>
    </source>
</evidence>
<accession>A0A561R9G2</accession>
<keyword evidence="2" id="KW-0175">Coiled coil</keyword>
<dbReference type="Gene3D" id="2.40.50.100">
    <property type="match status" value="1"/>
</dbReference>
<feature type="transmembrane region" description="Helical" evidence="4">
    <location>
        <begin position="204"/>
        <end position="226"/>
    </location>
</feature>
<dbReference type="AlphaFoldDB" id="A0A561R9G2"/>
<evidence type="ECO:0000256" key="2">
    <source>
        <dbReference type="ARBA" id="ARBA00023054"/>
    </source>
</evidence>
<comment type="subcellular location">
    <subcellularLocation>
        <location evidence="1">Cell envelope</location>
    </subcellularLocation>
</comment>
<sequence length="469" mass="50975">MEQNIKPSLRPSQGLGAGTASGPATPAQDAAVARAYDLLLRLEAEARQAATVGELAFLIANETIRIAKCRQAFVLAGRGERFTVKAVTSIGSVDRNAPRIRWIEAMTRSLGAEKGFGAPCDFALPAFCPPDDPEHKTYPFRFFAWLPFRLRNGIVFGGMLLAREIPWGEQDLLIGRRLSETYAHAWAALAGEGKLKRRIKVKPLIAAAAIATIALGFYPVPMTVLAPVEVAPIAPRIIAAPMDGVIDSIAVNPDQAVRKGEPLLTMSDVMLRNELAVAEQDVRVAEAKLMQVTQGAVGDPKLRANLAVSRSELTVAAAKRDYARDMLERSRVVAPSDGIAIYTDRRDWVGRPVTTGERVMEVADPSRMQLRIDVPVADAIAVAQGAKVRAFLDSDPLNPASAKVVAASFEARMIEGDVLAYRIYATLDNVPDHMRLGIRGTAQISGENVFLAYYLFRKPISVLRQRFGL</sequence>
<feature type="region of interest" description="Disordered" evidence="3">
    <location>
        <begin position="1"/>
        <end position="26"/>
    </location>
</feature>
<dbReference type="PANTHER" id="PTHR32347:SF23">
    <property type="entry name" value="BLL5650 PROTEIN"/>
    <property type="match status" value="1"/>
</dbReference>
<keyword evidence="6" id="KW-1185">Reference proteome</keyword>
<dbReference type="Gene3D" id="2.40.30.170">
    <property type="match status" value="1"/>
</dbReference>
<organism evidence="5 6">
    <name type="scientific">Neorhizobium alkalisoli</name>
    <dbReference type="NCBI Taxonomy" id="528178"/>
    <lineage>
        <taxon>Bacteria</taxon>
        <taxon>Pseudomonadati</taxon>
        <taxon>Pseudomonadota</taxon>
        <taxon>Alphaproteobacteria</taxon>
        <taxon>Hyphomicrobiales</taxon>
        <taxon>Rhizobiaceae</taxon>
        <taxon>Rhizobium/Agrobacterium group</taxon>
        <taxon>Neorhizobium</taxon>
    </lineage>
</organism>